<dbReference type="AlphaFoldDB" id="A0A9Q8PII0"/>
<dbReference type="PANTHER" id="PTHR22950:SF683">
    <property type="entry name" value="AMINO ACID TRANSPORTER (EUROFUNG)"/>
    <property type="match status" value="1"/>
</dbReference>
<feature type="transmembrane region" description="Helical" evidence="6">
    <location>
        <begin position="314"/>
        <end position="333"/>
    </location>
</feature>
<gene>
    <name evidence="8" type="ORF">CLAFUR5_11782</name>
</gene>
<feature type="transmembrane region" description="Helical" evidence="6">
    <location>
        <begin position="128"/>
        <end position="150"/>
    </location>
</feature>
<keyword evidence="5 6" id="KW-0472">Membrane</keyword>
<dbReference type="Gene3D" id="1.20.1740.10">
    <property type="entry name" value="Amino acid/polyamine transporter I"/>
    <property type="match status" value="1"/>
</dbReference>
<organism evidence="8 9">
    <name type="scientific">Passalora fulva</name>
    <name type="common">Tomato leaf mold</name>
    <name type="synonym">Cladosporium fulvum</name>
    <dbReference type="NCBI Taxonomy" id="5499"/>
    <lineage>
        <taxon>Eukaryota</taxon>
        <taxon>Fungi</taxon>
        <taxon>Dikarya</taxon>
        <taxon>Ascomycota</taxon>
        <taxon>Pezizomycotina</taxon>
        <taxon>Dothideomycetes</taxon>
        <taxon>Dothideomycetidae</taxon>
        <taxon>Mycosphaerellales</taxon>
        <taxon>Mycosphaerellaceae</taxon>
        <taxon>Fulvia</taxon>
    </lineage>
</organism>
<dbReference type="GO" id="GO:0016020">
    <property type="term" value="C:membrane"/>
    <property type="evidence" value="ECO:0007669"/>
    <property type="project" value="UniProtKB-SubCell"/>
</dbReference>
<evidence type="ECO:0000256" key="2">
    <source>
        <dbReference type="ARBA" id="ARBA00008066"/>
    </source>
</evidence>
<dbReference type="FunFam" id="1.20.1740.10:FF:000039">
    <property type="entry name" value="Neutral amino acid transporter (Eurofung)"/>
    <property type="match status" value="1"/>
</dbReference>
<feature type="transmembrane region" description="Helical" evidence="6">
    <location>
        <begin position="76"/>
        <end position="98"/>
    </location>
</feature>
<dbReference type="GeneID" id="71991660"/>
<dbReference type="InterPro" id="IPR013057">
    <property type="entry name" value="AA_transpt_TM"/>
</dbReference>
<reference evidence="8" key="1">
    <citation type="submission" date="2021-12" db="EMBL/GenBank/DDBJ databases">
        <authorList>
            <person name="Zaccaron A."/>
            <person name="Stergiopoulos I."/>
        </authorList>
    </citation>
    <scope>NUCLEOTIDE SEQUENCE</scope>
    <source>
        <strain evidence="8">Race5_Kim</strain>
    </source>
</reference>
<evidence type="ECO:0000256" key="6">
    <source>
        <dbReference type="SAM" id="Phobius"/>
    </source>
</evidence>
<feature type="transmembrane region" description="Helical" evidence="6">
    <location>
        <begin position="49"/>
        <end position="70"/>
    </location>
</feature>
<comment type="subcellular location">
    <subcellularLocation>
        <location evidence="1">Membrane</location>
        <topology evidence="1">Multi-pass membrane protein</topology>
    </subcellularLocation>
</comment>
<feature type="transmembrane region" description="Helical" evidence="6">
    <location>
        <begin position="427"/>
        <end position="451"/>
    </location>
</feature>
<dbReference type="Proteomes" id="UP000756132">
    <property type="component" value="Chromosome 10"/>
</dbReference>
<name>A0A9Q8PII0_PASFU</name>
<evidence type="ECO:0000256" key="3">
    <source>
        <dbReference type="ARBA" id="ARBA00022692"/>
    </source>
</evidence>
<keyword evidence="3 6" id="KW-0812">Transmembrane</keyword>
<accession>A0A9Q8PII0</accession>
<feature type="transmembrane region" description="Helical" evidence="6">
    <location>
        <begin position="354"/>
        <end position="378"/>
    </location>
</feature>
<dbReference type="OMA" id="AMLMTHI"/>
<evidence type="ECO:0000313" key="8">
    <source>
        <dbReference type="EMBL" id="UJO23151.1"/>
    </source>
</evidence>
<keyword evidence="4 6" id="KW-1133">Transmembrane helix</keyword>
<protein>
    <submittedName>
        <fullName evidence="8">N amino acid transport system protein</fullName>
    </submittedName>
</protein>
<comment type="similarity">
    <text evidence="2">Belongs to the amino acid/polyamine transporter 2 family.</text>
</comment>
<dbReference type="PANTHER" id="PTHR22950">
    <property type="entry name" value="AMINO ACID TRANSPORTER"/>
    <property type="match status" value="1"/>
</dbReference>
<dbReference type="Pfam" id="PF01490">
    <property type="entry name" value="Aa_trans"/>
    <property type="match status" value="1"/>
</dbReference>
<feature type="transmembrane region" description="Helical" evidence="6">
    <location>
        <begin position="272"/>
        <end position="294"/>
    </location>
</feature>
<keyword evidence="9" id="KW-1185">Reference proteome</keyword>
<sequence length="470" mass="50386">MYEEKKVGEELAPVPTTDFGDVQDYPKTDATHDAVFGEINEDGPNYRDVGWMGTVILMMKTQIGLGVLGIPSALHTLGMVPGVIILIVVACMTTWSGYMVGKFKLLHPHVYGIDDAGAIFGGRIGREILWFGFVIYFLFLSASAMLGISIGFNALSVHGACTAIFVAVAAIIGMLFGSIRTLGKVSWIAWAGVGGILTAVFALTIAVGVQDRPSDAPQTGPYKSDSRFNVISDPTFEEAISAVATIVFAFAGSPAFFSIISEMRNPKDYTKSLIIAQAGVTLVYLVIGIVVYYYCGSYVASPALGSAGPLMKRVCYGIALPGLIASCMLFVHLPAKSIFMRVMRGSKHLTANTAVHWLTWLSCTGGVVIVAYLIGSGIPVFDGLISLIGALLATFMSFQPMGCMWLYDNYKRSVSERDAKWYGQFAWVVFIITAGTFVMIAGTYGAVVGIINSSDRTAPWSCADNSNSVK</sequence>
<feature type="domain" description="Amino acid transporter transmembrane" evidence="7">
    <location>
        <begin position="50"/>
        <end position="447"/>
    </location>
</feature>
<dbReference type="GO" id="GO:0015179">
    <property type="term" value="F:L-amino acid transmembrane transporter activity"/>
    <property type="evidence" value="ECO:0007669"/>
    <property type="project" value="TreeGrafter"/>
</dbReference>
<dbReference type="RefSeq" id="XP_047767517.1">
    <property type="nucleotide sequence ID" value="XM_047910930.1"/>
</dbReference>
<dbReference type="PIRSF" id="PIRSF006060">
    <property type="entry name" value="AA_transporter"/>
    <property type="match status" value="1"/>
</dbReference>
<feature type="transmembrane region" description="Helical" evidence="6">
    <location>
        <begin position="384"/>
        <end position="407"/>
    </location>
</feature>
<evidence type="ECO:0000259" key="7">
    <source>
        <dbReference type="Pfam" id="PF01490"/>
    </source>
</evidence>
<dbReference type="OrthoDB" id="40134at2759"/>
<evidence type="ECO:0000256" key="5">
    <source>
        <dbReference type="ARBA" id="ARBA00023136"/>
    </source>
</evidence>
<feature type="transmembrane region" description="Helical" evidence="6">
    <location>
        <begin position="156"/>
        <end position="176"/>
    </location>
</feature>
<dbReference type="EMBL" id="CP090172">
    <property type="protein sequence ID" value="UJO23151.1"/>
    <property type="molecule type" value="Genomic_DNA"/>
</dbReference>
<feature type="transmembrane region" description="Helical" evidence="6">
    <location>
        <begin position="188"/>
        <end position="209"/>
    </location>
</feature>
<evidence type="ECO:0000313" key="9">
    <source>
        <dbReference type="Proteomes" id="UP000756132"/>
    </source>
</evidence>
<proteinExistence type="inferred from homology"/>
<dbReference type="KEGG" id="ffu:CLAFUR5_11782"/>
<feature type="transmembrane region" description="Helical" evidence="6">
    <location>
        <begin position="239"/>
        <end position="260"/>
    </location>
</feature>
<reference evidence="8" key="2">
    <citation type="journal article" date="2022" name="Microb. Genom.">
        <title>A chromosome-scale genome assembly of the tomato pathogen Cladosporium fulvum reveals a compartmentalized genome architecture and the presence of a dispensable chromosome.</title>
        <authorList>
            <person name="Zaccaron A.Z."/>
            <person name="Chen L.H."/>
            <person name="Samaras A."/>
            <person name="Stergiopoulos I."/>
        </authorList>
    </citation>
    <scope>NUCLEOTIDE SEQUENCE</scope>
    <source>
        <strain evidence="8">Race5_Kim</strain>
    </source>
</reference>
<evidence type="ECO:0000256" key="4">
    <source>
        <dbReference type="ARBA" id="ARBA00022989"/>
    </source>
</evidence>
<evidence type="ECO:0000256" key="1">
    <source>
        <dbReference type="ARBA" id="ARBA00004141"/>
    </source>
</evidence>